<accession>A0A9J5WXL5</accession>
<dbReference type="Proteomes" id="UP000824120">
    <property type="component" value="Chromosome 10"/>
</dbReference>
<evidence type="ECO:0000313" key="2">
    <source>
        <dbReference type="EMBL" id="KAG5580103.1"/>
    </source>
</evidence>
<feature type="compositionally biased region" description="Basic residues" evidence="1">
    <location>
        <begin position="40"/>
        <end position="60"/>
    </location>
</feature>
<name>A0A9J5WXL5_SOLCO</name>
<evidence type="ECO:0000313" key="3">
    <source>
        <dbReference type="Proteomes" id="UP000824120"/>
    </source>
</evidence>
<protein>
    <submittedName>
        <fullName evidence="2">Uncharacterized protein</fullName>
    </submittedName>
</protein>
<reference evidence="2 3" key="1">
    <citation type="submission" date="2020-09" db="EMBL/GenBank/DDBJ databases">
        <title>De no assembly of potato wild relative species, Solanum commersonii.</title>
        <authorList>
            <person name="Cho K."/>
        </authorList>
    </citation>
    <scope>NUCLEOTIDE SEQUENCE [LARGE SCALE GENOMIC DNA]</scope>
    <source>
        <strain evidence="2">LZ3.2</strain>
        <tissue evidence="2">Leaf</tissue>
    </source>
</reference>
<dbReference type="AlphaFoldDB" id="A0A9J5WXL5"/>
<feature type="region of interest" description="Disordered" evidence="1">
    <location>
        <begin position="1"/>
        <end position="70"/>
    </location>
</feature>
<dbReference type="EMBL" id="JACXVP010000010">
    <property type="protein sequence ID" value="KAG5580103.1"/>
    <property type="molecule type" value="Genomic_DNA"/>
</dbReference>
<organism evidence="2 3">
    <name type="scientific">Solanum commersonii</name>
    <name type="common">Commerson's wild potato</name>
    <name type="synonym">Commerson's nightshade</name>
    <dbReference type="NCBI Taxonomy" id="4109"/>
    <lineage>
        <taxon>Eukaryota</taxon>
        <taxon>Viridiplantae</taxon>
        <taxon>Streptophyta</taxon>
        <taxon>Embryophyta</taxon>
        <taxon>Tracheophyta</taxon>
        <taxon>Spermatophyta</taxon>
        <taxon>Magnoliopsida</taxon>
        <taxon>eudicotyledons</taxon>
        <taxon>Gunneridae</taxon>
        <taxon>Pentapetalae</taxon>
        <taxon>asterids</taxon>
        <taxon>lamiids</taxon>
        <taxon>Solanales</taxon>
        <taxon>Solanaceae</taxon>
        <taxon>Solanoideae</taxon>
        <taxon>Solaneae</taxon>
        <taxon>Solanum</taxon>
    </lineage>
</organism>
<evidence type="ECO:0000256" key="1">
    <source>
        <dbReference type="SAM" id="MobiDB-lite"/>
    </source>
</evidence>
<proteinExistence type="predicted"/>
<comment type="caution">
    <text evidence="2">The sequence shown here is derived from an EMBL/GenBank/DDBJ whole genome shotgun (WGS) entry which is preliminary data.</text>
</comment>
<sequence length="70" mass="7727">MAKCGKSERNLSMVCTNLNEPPQKKAKGIKINEGGSNPPQKRKQNLPPGHRGKRKKHIAKKGIAIKTQVE</sequence>
<feature type="compositionally biased region" description="Low complexity" evidence="1">
    <location>
        <begin position="61"/>
        <end position="70"/>
    </location>
</feature>
<keyword evidence="3" id="KW-1185">Reference proteome</keyword>
<gene>
    <name evidence="2" type="ORF">H5410_050730</name>
</gene>